<feature type="binding site" evidence="4">
    <location>
        <position position="153"/>
    </location>
    <ligand>
        <name>Fe cation</name>
        <dbReference type="ChEBI" id="CHEBI:24875"/>
    </ligand>
</feature>
<comment type="caution">
    <text evidence="5">The sequence shown here is derived from an EMBL/GenBank/DDBJ whole genome shotgun (WGS) entry which is preliminary data.</text>
</comment>
<dbReference type="NCBIfam" id="NF001159">
    <property type="entry name" value="PRK00150.1-3"/>
    <property type="match status" value="1"/>
</dbReference>
<dbReference type="PRINTS" id="PR01576">
    <property type="entry name" value="PDEFORMYLASE"/>
</dbReference>
<proteinExistence type="inferred from homology"/>
<dbReference type="EC" id="3.5.1.88" evidence="4"/>
<gene>
    <name evidence="4 5" type="primary">def</name>
    <name evidence="5" type="ORF">GCM10009118_14730</name>
</gene>
<comment type="similarity">
    <text evidence="1 4">Belongs to the polypeptide deformylase family.</text>
</comment>
<comment type="cofactor">
    <cofactor evidence="4">
        <name>Fe(2+)</name>
        <dbReference type="ChEBI" id="CHEBI:29033"/>
    </cofactor>
    <text evidence="4">Binds 1 Fe(2+) ion.</text>
</comment>
<accession>A0ABP3Y0I9</accession>
<dbReference type="HAMAP" id="MF_00163">
    <property type="entry name" value="Pep_deformylase"/>
    <property type="match status" value="1"/>
</dbReference>
<name>A0ABP3Y0I9_9FLAO</name>
<dbReference type="InterPro" id="IPR023635">
    <property type="entry name" value="Peptide_deformylase"/>
</dbReference>
<keyword evidence="3 4" id="KW-0378">Hydrolase</keyword>
<dbReference type="Pfam" id="PF01327">
    <property type="entry name" value="Pep_deformylase"/>
    <property type="match status" value="1"/>
</dbReference>
<evidence type="ECO:0000256" key="4">
    <source>
        <dbReference type="HAMAP-Rule" id="MF_00163"/>
    </source>
</evidence>
<dbReference type="EMBL" id="BAAAFH010000007">
    <property type="protein sequence ID" value="GAA0875065.1"/>
    <property type="molecule type" value="Genomic_DNA"/>
</dbReference>
<comment type="catalytic activity">
    <reaction evidence="4">
        <text>N-terminal N-formyl-L-methionyl-[peptide] + H2O = N-terminal L-methionyl-[peptide] + formate</text>
        <dbReference type="Rhea" id="RHEA:24420"/>
        <dbReference type="Rhea" id="RHEA-COMP:10639"/>
        <dbReference type="Rhea" id="RHEA-COMP:10640"/>
        <dbReference type="ChEBI" id="CHEBI:15377"/>
        <dbReference type="ChEBI" id="CHEBI:15740"/>
        <dbReference type="ChEBI" id="CHEBI:49298"/>
        <dbReference type="ChEBI" id="CHEBI:64731"/>
        <dbReference type="EC" id="3.5.1.88"/>
    </reaction>
</comment>
<evidence type="ECO:0000313" key="5">
    <source>
        <dbReference type="EMBL" id="GAA0875065.1"/>
    </source>
</evidence>
<evidence type="ECO:0000256" key="1">
    <source>
        <dbReference type="ARBA" id="ARBA00010759"/>
    </source>
</evidence>
<dbReference type="RefSeq" id="WP_343786126.1">
    <property type="nucleotide sequence ID" value="NZ_BAAAFH010000007.1"/>
</dbReference>
<dbReference type="InterPro" id="IPR036821">
    <property type="entry name" value="Peptide_deformylase_sf"/>
</dbReference>
<evidence type="ECO:0000313" key="6">
    <source>
        <dbReference type="Proteomes" id="UP001501126"/>
    </source>
</evidence>
<dbReference type="CDD" id="cd00487">
    <property type="entry name" value="Pep_deformylase"/>
    <property type="match status" value="1"/>
</dbReference>
<protein>
    <recommendedName>
        <fullName evidence="4">Peptide deformylase</fullName>
        <shortName evidence="4">PDF</shortName>
        <ecNumber evidence="4">3.5.1.88</ecNumber>
    </recommendedName>
    <alternativeName>
        <fullName evidence="4">Polypeptide deformylase</fullName>
    </alternativeName>
</protein>
<keyword evidence="6" id="KW-1185">Reference proteome</keyword>
<feature type="binding site" evidence="4">
    <location>
        <position position="107"/>
    </location>
    <ligand>
        <name>Fe cation</name>
        <dbReference type="ChEBI" id="CHEBI:24875"/>
    </ligand>
</feature>
<reference evidence="6" key="1">
    <citation type="journal article" date="2019" name="Int. J. Syst. Evol. Microbiol.">
        <title>The Global Catalogue of Microorganisms (GCM) 10K type strain sequencing project: providing services to taxonomists for standard genome sequencing and annotation.</title>
        <authorList>
            <consortium name="The Broad Institute Genomics Platform"/>
            <consortium name="The Broad Institute Genome Sequencing Center for Infectious Disease"/>
            <person name="Wu L."/>
            <person name="Ma J."/>
        </authorList>
    </citation>
    <scope>NUCLEOTIDE SEQUENCE [LARGE SCALE GENOMIC DNA]</scope>
    <source>
        <strain evidence="6">JCM 16083</strain>
    </source>
</reference>
<dbReference type="PIRSF" id="PIRSF004749">
    <property type="entry name" value="Pep_def"/>
    <property type="match status" value="1"/>
</dbReference>
<dbReference type="SUPFAM" id="SSF56420">
    <property type="entry name" value="Peptide deformylase"/>
    <property type="match status" value="1"/>
</dbReference>
<dbReference type="PANTHER" id="PTHR10458:SF22">
    <property type="entry name" value="PEPTIDE DEFORMYLASE"/>
    <property type="match status" value="1"/>
</dbReference>
<dbReference type="Gene3D" id="3.90.45.10">
    <property type="entry name" value="Peptide deformylase"/>
    <property type="match status" value="1"/>
</dbReference>
<comment type="function">
    <text evidence="4">Removes the formyl group from the N-terminal Met of newly synthesized proteins. Requires at least a dipeptide for an efficient rate of reaction. N-terminal L-methionine is a prerequisite for activity but the enzyme has broad specificity at other positions.</text>
</comment>
<dbReference type="NCBIfam" id="TIGR00079">
    <property type="entry name" value="pept_deformyl"/>
    <property type="match status" value="1"/>
</dbReference>
<dbReference type="Proteomes" id="UP001501126">
    <property type="component" value="Unassembled WGS sequence"/>
</dbReference>
<evidence type="ECO:0000256" key="2">
    <source>
        <dbReference type="ARBA" id="ARBA00022723"/>
    </source>
</evidence>
<dbReference type="PANTHER" id="PTHR10458">
    <property type="entry name" value="PEPTIDE DEFORMYLASE"/>
    <property type="match status" value="1"/>
</dbReference>
<keyword evidence="4" id="KW-0648">Protein biosynthesis</keyword>
<feature type="binding site" evidence="4">
    <location>
        <position position="149"/>
    </location>
    <ligand>
        <name>Fe cation</name>
        <dbReference type="ChEBI" id="CHEBI:24875"/>
    </ligand>
</feature>
<keyword evidence="4" id="KW-0408">Iron</keyword>
<feature type="active site" evidence="4">
    <location>
        <position position="150"/>
    </location>
</feature>
<organism evidence="5 6">
    <name type="scientific">Wandonia haliotis</name>
    <dbReference type="NCBI Taxonomy" id="574963"/>
    <lineage>
        <taxon>Bacteria</taxon>
        <taxon>Pseudomonadati</taxon>
        <taxon>Bacteroidota</taxon>
        <taxon>Flavobacteriia</taxon>
        <taxon>Flavobacteriales</taxon>
        <taxon>Crocinitomicaceae</taxon>
        <taxon>Wandonia</taxon>
    </lineage>
</organism>
<evidence type="ECO:0000256" key="3">
    <source>
        <dbReference type="ARBA" id="ARBA00022801"/>
    </source>
</evidence>
<sequence>MILPIVAYGDPVLKKMAEEIDEDYEGLDQLIADMFETMYAAHGVGLAAPQIGRSIRLFVVDASPFAEPDEDGEEDPRAEGVENFKKVFINPIIEEEEGKEWAFNEGCLSIPKIREDVQRKPKIRVTYFDENWEFHEEEFDGYAARVVQHEYDHIEGILFTDHISPLKKRLLQKKLTNISKGLVDVDYRMKFPVKSKK</sequence>
<keyword evidence="2 4" id="KW-0479">Metal-binding</keyword>